<evidence type="ECO:0000313" key="3">
    <source>
        <dbReference type="Proteomes" id="UP000001816"/>
    </source>
</evidence>
<reference evidence="2 3" key="1">
    <citation type="journal article" date="2001" name="Proc. Natl. Acad. Sci. U.S.A.">
        <title>Complete genome sequence of Caulobacter crescentus.</title>
        <authorList>
            <person name="Nierman W.C."/>
            <person name="Feldblyum T.V."/>
            <person name="Laub M.T."/>
            <person name="Paulsen I.T."/>
            <person name="Nelson K.E."/>
            <person name="Eisen J.A."/>
            <person name="Heidelberg J.F."/>
            <person name="Alley M.R."/>
            <person name="Ohta N."/>
            <person name="Maddock J.R."/>
            <person name="Potocka I."/>
            <person name="Nelson W.C."/>
            <person name="Newton A."/>
            <person name="Stephens C."/>
            <person name="Phadke N.D."/>
            <person name="Ely B."/>
            <person name="DeBoy R.T."/>
            <person name="Dodson R.J."/>
            <person name="Durkin A.S."/>
            <person name="Gwinn M.L."/>
            <person name="Haft D.H."/>
            <person name="Kolonay J.F."/>
            <person name="Smit J."/>
            <person name="Craven M.B."/>
            <person name="Khouri H."/>
            <person name="Shetty J."/>
            <person name="Berry K."/>
            <person name="Utterback T."/>
            <person name="Tran K."/>
            <person name="Wolf A."/>
            <person name="Vamathevan J."/>
            <person name="Ermolaeva M."/>
            <person name="White O."/>
            <person name="Salzberg S.L."/>
            <person name="Venter J.C."/>
            <person name="Shapiro L."/>
            <person name="Fraser C.M."/>
        </authorList>
    </citation>
    <scope>NUCLEOTIDE SEQUENCE [LARGE SCALE GENOMIC DNA]</scope>
    <source>
        <strain evidence="3">ATCC 19089 / CB15</strain>
    </source>
</reference>
<dbReference type="InterPro" id="IPR025272">
    <property type="entry name" value="SocA_Panacea"/>
</dbReference>
<dbReference type="Proteomes" id="UP000001816">
    <property type="component" value="Chromosome"/>
</dbReference>
<dbReference type="PIR" id="A87685">
    <property type="entry name" value="A87685"/>
</dbReference>
<feature type="domain" description="Antitoxin SocA-like Panacea" evidence="1">
    <location>
        <begin position="36"/>
        <end position="139"/>
    </location>
</feature>
<dbReference type="NCBIfam" id="NF047745">
    <property type="entry name" value="SocA_antitoxin"/>
    <property type="match status" value="1"/>
</dbReference>
<evidence type="ECO:0000313" key="2">
    <source>
        <dbReference type="EMBL" id="AAK25477.1"/>
    </source>
</evidence>
<dbReference type="EnsemblBacteria" id="AAK25477">
    <property type="protein sequence ID" value="AAK25477"/>
    <property type="gene ID" value="CC_3515"/>
</dbReference>
<dbReference type="KEGG" id="ccr:CC_3515"/>
<organism evidence="2 3">
    <name type="scientific">Caulobacter vibrioides (strain ATCC 19089 / CIP 103742 / CB 15)</name>
    <name type="common">Caulobacter crescentus</name>
    <dbReference type="NCBI Taxonomy" id="190650"/>
    <lineage>
        <taxon>Bacteria</taxon>
        <taxon>Pseudomonadati</taxon>
        <taxon>Pseudomonadota</taxon>
        <taxon>Alphaproteobacteria</taxon>
        <taxon>Caulobacterales</taxon>
        <taxon>Caulobacteraceae</taxon>
        <taxon>Caulobacter</taxon>
    </lineage>
</organism>
<name>Q9A2P1_CAUVC</name>
<dbReference type="BioCyc" id="CAULO:CC3515-MONOMER"/>
<dbReference type="Pfam" id="PF13274">
    <property type="entry name" value="SocA_Panacea"/>
    <property type="match status" value="1"/>
</dbReference>
<gene>
    <name evidence="2" type="ordered locus">CC_3515</name>
</gene>
<keyword evidence="3" id="KW-1185">Reference proteome</keyword>
<dbReference type="STRING" id="190650.CC_3515"/>
<evidence type="ECO:0000259" key="1">
    <source>
        <dbReference type="Pfam" id="PF13274"/>
    </source>
</evidence>
<dbReference type="RefSeq" id="WP_010921344.1">
    <property type="nucleotide sequence ID" value="NC_002696.2"/>
</dbReference>
<dbReference type="GO" id="GO:0009432">
    <property type="term" value="P:SOS response"/>
    <property type="evidence" value="ECO:0000269"/>
    <property type="project" value="CollecTF"/>
</dbReference>
<dbReference type="eggNOG" id="COG3600">
    <property type="taxonomic scope" value="Bacteria"/>
</dbReference>
<accession>Q9A2P1</accession>
<dbReference type="HOGENOM" id="CLU_110683_1_0_5"/>
<protein>
    <recommendedName>
        <fullName evidence="1">Antitoxin SocA-like Panacea domain-containing protein</fullName>
    </recommendedName>
</protein>
<proteinExistence type="predicted"/>
<sequence length="188" mass="20424">MPPLTQDPQSVDARAVANLLLDKAAALDIPISNLALQKLLYFAHGRFLVDKGRPLVNGFFEAWKFGPVHPVVYRCFSANGPKYIINRAIKKDILSGLHIIVSPPRDQDIHEGIERVLLTMGRMSASQLVAVSHASGGPWDVIANGPGTNLGLGLRICDKVIKDRFRFQKVSVSVPPGLGDTLEEAPPS</sequence>
<dbReference type="EMBL" id="AE005673">
    <property type="protein sequence ID" value="AAK25477.1"/>
    <property type="molecule type" value="Genomic_DNA"/>
</dbReference>
<dbReference type="AlphaFoldDB" id="Q9A2P1"/>